<organism evidence="1 2">
    <name type="scientific">Hypoxylon rubiginosum</name>
    <dbReference type="NCBI Taxonomy" id="110542"/>
    <lineage>
        <taxon>Eukaryota</taxon>
        <taxon>Fungi</taxon>
        <taxon>Dikarya</taxon>
        <taxon>Ascomycota</taxon>
        <taxon>Pezizomycotina</taxon>
        <taxon>Sordariomycetes</taxon>
        <taxon>Xylariomycetidae</taxon>
        <taxon>Xylariales</taxon>
        <taxon>Hypoxylaceae</taxon>
        <taxon>Hypoxylon</taxon>
    </lineage>
</organism>
<reference evidence="1 2" key="1">
    <citation type="journal article" date="2022" name="New Phytol.">
        <title>Ecological generalism drives hyperdiversity of secondary metabolite gene clusters in xylarialean endophytes.</title>
        <authorList>
            <person name="Franco M.E.E."/>
            <person name="Wisecaver J.H."/>
            <person name="Arnold A.E."/>
            <person name="Ju Y.M."/>
            <person name="Slot J.C."/>
            <person name="Ahrendt S."/>
            <person name="Moore L.P."/>
            <person name="Eastman K.E."/>
            <person name="Scott K."/>
            <person name="Konkel Z."/>
            <person name="Mondo S.J."/>
            <person name="Kuo A."/>
            <person name="Hayes R.D."/>
            <person name="Haridas S."/>
            <person name="Andreopoulos B."/>
            <person name="Riley R."/>
            <person name="LaButti K."/>
            <person name="Pangilinan J."/>
            <person name="Lipzen A."/>
            <person name="Amirebrahimi M."/>
            <person name="Yan J."/>
            <person name="Adam C."/>
            <person name="Keymanesh K."/>
            <person name="Ng V."/>
            <person name="Louie K."/>
            <person name="Northen T."/>
            <person name="Drula E."/>
            <person name="Henrissat B."/>
            <person name="Hsieh H.M."/>
            <person name="Youens-Clark K."/>
            <person name="Lutzoni F."/>
            <person name="Miadlikowska J."/>
            <person name="Eastwood D.C."/>
            <person name="Hamelin R.C."/>
            <person name="Grigoriev I.V."/>
            <person name="U'Ren J.M."/>
        </authorList>
    </citation>
    <scope>NUCLEOTIDE SEQUENCE [LARGE SCALE GENOMIC DNA]</scope>
    <source>
        <strain evidence="1 2">ER1909</strain>
    </source>
</reference>
<dbReference type="Proteomes" id="UP001497680">
    <property type="component" value="Unassembled WGS sequence"/>
</dbReference>
<gene>
    <name evidence="1" type="ORF">F4821DRAFT_41066</name>
</gene>
<evidence type="ECO:0000313" key="1">
    <source>
        <dbReference type="EMBL" id="KAI6080923.1"/>
    </source>
</evidence>
<keyword evidence="2" id="KW-1185">Reference proteome</keyword>
<name>A0ACC0CKF1_9PEZI</name>
<evidence type="ECO:0000313" key="2">
    <source>
        <dbReference type="Proteomes" id="UP001497680"/>
    </source>
</evidence>
<dbReference type="EMBL" id="MU394415">
    <property type="protein sequence ID" value="KAI6080923.1"/>
    <property type="molecule type" value="Genomic_DNA"/>
</dbReference>
<sequence>MTAGHVLHQSDDDSKHTSSIESASIRDNQSDALYPEEFQFHGHDVQRTVIYEDDDDIEVDIEPLTPSESSTSTLASSARWDFEHTTMLGNIIDVMESNGQRNLRHNYDWALFRLTTYAMNYARTSQGRNELRNVSQRTPGTSGKRSIRMLSGSKGRRRGILMSEPGRILLDGSDEFVDSFMITINGKQGICDGDSGSWVVDAETFEIYGQLVASDALGGGYVIPMTGIMDEIKSTLGAKSVGLPGPAIILCASTIKMAEARHLARKRPISSTTCLDDDLVTQISSNPGIVDAARLFSPAQWCTNLSSALDSYSSMRGPPYRRRRRISREDRPLDNVD</sequence>
<proteinExistence type="predicted"/>
<accession>A0ACC0CKF1</accession>
<comment type="caution">
    <text evidence="1">The sequence shown here is derived from an EMBL/GenBank/DDBJ whole genome shotgun (WGS) entry which is preliminary data.</text>
</comment>
<protein>
    <submittedName>
        <fullName evidence="1">Uncharacterized protein</fullName>
    </submittedName>
</protein>